<feature type="transmembrane region" description="Helical" evidence="1">
    <location>
        <begin position="16"/>
        <end position="35"/>
    </location>
</feature>
<dbReference type="Pfam" id="PF14143">
    <property type="entry name" value="YrhC"/>
    <property type="match status" value="1"/>
</dbReference>
<reference evidence="2 3" key="1">
    <citation type="submission" date="2021-01" db="EMBL/GenBank/DDBJ databases">
        <title>Genomic Encyclopedia of Type Strains, Phase IV (KMG-IV): sequencing the most valuable type-strain genomes for metagenomic binning, comparative biology and taxonomic classification.</title>
        <authorList>
            <person name="Goeker M."/>
        </authorList>
    </citation>
    <scope>NUCLEOTIDE SEQUENCE [LARGE SCALE GENOMIC DNA]</scope>
    <source>
        <strain evidence="2 3">DSM 25540</strain>
    </source>
</reference>
<evidence type="ECO:0008006" key="4">
    <source>
        <dbReference type="Google" id="ProtNLM"/>
    </source>
</evidence>
<name>A0ABS2PEN6_9BACL</name>
<sequence length="77" mass="8976">MKQTDRKTVRIKDYQRFAMIFLMLALFLSVGFLLPEPSEQMRTLPGITLWMTALIGAILCMVVSHRFQSQLDKENQQ</sequence>
<dbReference type="InterPro" id="IPR025418">
    <property type="entry name" value="YrhC-like"/>
</dbReference>
<dbReference type="EMBL" id="JAFBEC010000008">
    <property type="protein sequence ID" value="MBM7633888.1"/>
    <property type="molecule type" value="Genomic_DNA"/>
</dbReference>
<dbReference type="RefSeq" id="WP_042413410.1">
    <property type="nucleotide sequence ID" value="NZ_JAFBEC010000008.1"/>
</dbReference>
<protein>
    <recommendedName>
        <fullName evidence="4">YrhC-like protein</fullName>
    </recommendedName>
</protein>
<dbReference type="Proteomes" id="UP000741863">
    <property type="component" value="Unassembled WGS sequence"/>
</dbReference>
<evidence type="ECO:0000256" key="1">
    <source>
        <dbReference type="SAM" id="Phobius"/>
    </source>
</evidence>
<keyword evidence="1" id="KW-0472">Membrane</keyword>
<proteinExistence type="predicted"/>
<keyword evidence="3" id="KW-1185">Reference proteome</keyword>
<comment type="caution">
    <text evidence="2">The sequence shown here is derived from an EMBL/GenBank/DDBJ whole genome shotgun (WGS) entry which is preliminary data.</text>
</comment>
<organism evidence="2 3">
    <name type="scientific">Geomicrobium sediminis</name>
    <dbReference type="NCBI Taxonomy" id="1347788"/>
    <lineage>
        <taxon>Bacteria</taxon>
        <taxon>Bacillati</taxon>
        <taxon>Bacillota</taxon>
        <taxon>Bacilli</taxon>
        <taxon>Bacillales</taxon>
        <taxon>Geomicrobium</taxon>
    </lineage>
</organism>
<feature type="transmembrane region" description="Helical" evidence="1">
    <location>
        <begin position="47"/>
        <end position="67"/>
    </location>
</feature>
<gene>
    <name evidence="2" type="ORF">JOD17_002984</name>
</gene>
<evidence type="ECO:0000313" key="2">
    <source>
        <dbReference type="EMBL" id="MBM7633888.1"/>
    </source>
</evidence>
<evidence type="ECO:0000313" key="3">
    <source>
        <dbReference type="Proteomes" id="UP000741863"/>
    </source>
</evidence>
<keyword evidence="1" id="KW-1133">Transmembrane helix</keyword>
<keyword evidence="1" id="KW-0812">Transmembrane</keyword>
<accession>A0ABS2PEN6</accession>